<keyword evidence="2" id="KW-1185">Reference proteome</keyword>
<dbReference type="SUPFAM" id="SSF48452">
    <property type="entry name" value="TPR-like"/>
    <property type="match status" value="1"/>
</dbReference>
<dbReference type="OrthoDB" id="197174at2759"/>
<evidence type="ECO:0000313" key="1">
    <source>
        <dbReference type="EMBL" id="GMI02155.1"/>
    </source>
</evidence>
<sequence length="118" mass="13230">MTLEVAGLKEKARATYVTCLEGQVKVLKKDDEGILHSLNNLGTVNCDLGNYEKGLEFLREELEGKERALGKTHPRILMTLDNIGNLALVLKRMGKIKRWNEVTEKYPLDAIPFYAGGI</sequence>
<organism evidence="1 2">
    <name type="scientific">Triparma laevis f. longispina</name>
    <dbReference type="NCBI Taxonomy" id="1714387"/>
    <lineage>
        <taxon>Eukaryota</taxon>
        <taxon>Sar</taxon>
        <taxon>Stramenopiles</taxon>
        <taxon>Ochrophyta</taxon>
        <taxon>Bolidophyceae</taxon>
        <taxon>Parmales</taxon>
        <taxon>Triparmaceae</taxon>
        <taxon>Triparma</taxon>
    </lineage>
</organism>
<dbReference type="InterPro" id="IPR011990">
    <property type="entry name" value="TPR-like_helical_dom_sf"/>
</dbReference>
<dbReference type="Pfam" id="PF13424">
    <property type="entry name" value="TPR_12"/>
    <property type="match status" value="1"/>
</dbReference>
<dbReference type="AlphaFoldDB" id="A0A9W7F3F5"/>
<dbReference type="Gene3D" id="1.25.40.10">
    <property type="entry name" value="Tetratricopeptide repeat domain"/>
    <property type="match status" value="1"/>
</dbReference>
<evidence type="ECO:0000313" key="2">
    <source>
        <dbReference type="Proteomes" id="UP001165122"/>
    </source>
</evidence>
<dbReference type="Proteomes" id="UP001165122">
    <property type="component" value="Unassembled WGS sequence"/>
</dbReference>
<protein>
    <recommendedName>
        <fullName evidence="3">Kinesin light chain</fullName>
    </recommendedName>
</protein>
<proteinExistence type="predicted"/>
<reference evidence="2" key="1">
    <citation type="journal article" date="2023" name="Commun. Biol.">
        <title>Genome analysis of Parmales, the sister group of diatoms, reveals the evolutionary specialization of diatoms from phago-mixotrophs to photoautotrophs.</title>
        <authorList>
            <person name="Ban H."/>
            <person name="Sato S."/>
            <person name="Yoshikawa S."/>
            <person name="Yamada K."/>
            <person name="Nakamura Y."/>
            <person name="Ichinomiya M."/>
            <person name="Sato N."/>
            <person name="Blanc-Mathieu R."/>
            <person name="Endo H."/>
            <person name="Kuwata A."/>
            <person name="Ogata H."/>
        </authorList>
    </citation>
    <scope>NUCLEOTIDE SEQUENCE [LARGE SCALE GENOMIC DNA]</scope>
    <source>
        <strain evidence="2">NIES 3700</strain>
    </source>
</reference>
<comment type="caution">
    <text evidence="1">The sequence shown here is derived from an EMBL/GenBank/DDBJ whole genome shotgun (WGS) entry which is preliminary data.</text>
</comment>
<accession>A0A9W7F3F5</accession>
<evidence type="ECO:0008006" key="3">
    <source>
        <dbReference type="Google" id="ProtNLM"/>
    </source>
</evidence>
<name>A0A9W7F3F5_9STRA</name>
<dbReference type="EMBL" id="BRXW01000040">
    <property type="protein sequence ID" value="GMI02155.1"/>
    <property type="molecule type" value="Genomic_DNA"/>
</dbReference>
<gene>
    <name evidence="1" type="ORF">TrLO_g10066</name>
</gene>